<dbReference type="GO" id="GO:0003684">
    <property type="term" value="F:damaged DNA binding"/>
    <property type="evidence" value="ECO:0007669"/>
    <property type="project" value="InterPro"/>
</dbReference>
<evidence type="ECO:0000313" key="2">
    <source>
        <dbReference type="EMBL" id="MBO0518158.1"/>
    </source>
</evidence>
<dbReference type="GO" id="GO:0006281">
    <property type="term" value="P:DNA repair"/>
    <property type="evidence" value="ECO:0007669"/>
    <property type="project" value="InterPro"/>
</dbReference>
<feature type="domain" description="DNA polymerase Y-family little finger" evidence="1">
    <location>
        <begin position="17"/>
        <end position="77"/>
    </location>
</feature>
<dbReference type="SUPFAM" id="SSF100879">
    <property type="entry name" value="Lesion bypass DNA polymerase (Y-family), little finger domain"/>
    <property type="match status" value="1"/>
</dbReference>
<comment type="caution">
    <text evidence="2">The sequence shown here is derived from an EMBL/GenBank/DDBJ whole genome shotgun (WGS) entry which is preliminary data.</text>
</comment>
<name>A0A939FGA5_9ACTN</name>
<gene>
    <name evidence="2" type="ORF">J0695_41560</name>
</gene>
<feature type="non-terminal residue" evidence="2">
    <location>
        <position position="1"/>
    </location>
</feature>
<proteinExistence type="predicted"/>
<evidence type="ECO:0000313" key="3">
    <source>
        <dbReference type="Proteomes" id="UP000664167"/>
    </source>
</evidence>
<dbReference type="Gene3D" id="3.30.1490.100">
    <property type="entry name" value="DNA polymerase, Y-family, little finger domain"/>
    <property type="match status" value="1"/>
</dbReference>
<accession>A0A939FGA5</accession>
<evidence type="ECO:0000259" key="1">
    <source>
        <dbReference type="Pfam" id="PF11799"/>
    </source>
</evidence>
<feature type="non-terminal residue" evidence="2">
    <location>
        <position position="77"/>
    </location>
</feature>
<dbReference type="AlphaFoldDB" id="A0A939FGA5"/>
<organism evidence="2 3">
    <name type="scientific">Streptomyces beijiangensis</name>
    <dbReference type="NCBI Taxonomy" id="163361"/>
    <lineage>
        <taxon>Bacteria</taxon>
        <taxon>Bacillati</taxon>
        <taxon>Actinomycetota</taxon>
        <taxon>Actinomycetes</taxon>
        <taxon>Kitasatosporales</taxon>
        <taxon>Streptomycetaceae</taxon>
        <taxon>Streptomyces</taxon>
    </lineage>
</organism>
<sequence length="77" mass="8688">MAVGHDGPVVVSERDTKSVSVEDTFDVDLHDRVRVRTEVDRLAGRCVERLRAAGRSGRTVVLKVRRYDFSTLTRSET</sequence>
<dbReference type="EMBL" id="JAFLRJ010001295">
    <property type="protein sequence ID" value="MBO0518158.1"/>
    <property type="molecule type" value="Genomic_DNA"/>
</dbReference>
<dbReference type="Proteomes" id="UP000664167">
    <property type="component" value="Unassembled WGS sequence"/>
</dbReference>
<dbReference type="InterPro" id="IPR017961">
    <property type="entry name" value="DNA_pol_Y-fam_little_finger"/>
</dbReference>
<dbReference type="InterPro" id="IPR036775">
    <property type="entry name" value="DNA_pol_Y-fam_lit_finger_sf"/>
</dbReference>
<reference evidence="2" key="1">
    <citation type="submission" date="2021-03" db="EMBL/GenBank/DDBJ databases">
        <title>Streptomyces poriferae sp. nov., a novel marine sponge-derived Actinobacteria species with anti-MRSA activity.</title>
        <authorList>
            <person name="Sandoval-Powers M."/>
            <person name="Kralova S."/>
            <person name="Nguyen G.-S."/>
            <person name="Fawwal D."/>
            <person name="Degnes K."/>
            <person name="Klinkenberg G."/>
            <person name="Sletta H."/>
            <person name="Wentzel A."/>
            <person name="Liles M.R."/>
        </authorList>
    </citation>
    <scope>NUCLEOTIDE SEQUENCE</scope>
    <source>
        <strain evidence="2">DSM 41794</strain>
    </source>
</reference>
<protein>
    <submittedName>
        <fullName evidence="2">DNA polymerase IV</fullName>
    </submittedName>
</protein>
<dbReference type="Pfam" id="PF11799">
    <property type="entry name" value="IMS_C"/>
    <property type="match status" value="1"/>
</dbReference>
<keyword evidence="3" id="KW-1185">Reference proteome</keyword>